<keyword evidence="4" id="KW-1185">Reference proteome</keyword>
<dbReference type="Proteomes" id="UP000050424">
    <property type="component" value="Unassembled WGS sequence"/>
</dbReference>
<feature type="transmembrane region" description="Helical" evidence="2">
    <location>
        <begin position="760"/>
        <end position="783"/>
    </location>
</feature>
<feature type="transmembrane region" description="Helical" evidence="2">
    <location>
        <begin position="676"/>
        <end position="699"/>
    </location>
</feature>
<feature type="transmembrane region" description="Helical" evidence="2">
    <location>
        <begin position="263"/>
        <end position="287"/>
    </location>
</feature>
<proteinExistence type="predicted"/>
<dbReference type="EMBL" id="LKCW01000132">
    <property type="protein sequence ID" value="KPM38514.1"/>
    <property type="molecule type" value="Genomic_DNA"/>
</dbReference>
<keyword evidence="2" id="KW-0812">Transmembrane</keyword>
<feature type="compositionally biased region" description="Polar residues" evidence="1">
    <location>
        <begin position="106"/>
        <end position="121"/>
    </location>
</feature>
<evidence type="ECO:0000256" key="2">
    <source>
        <dbReference type="SAM" id="Phobius"/>
    </source>
</evidence>
<dbReference type="Pfam" id="PF11915">
    <property type="entry name" value="DUF3433"/>
    <property type="match status" value="2"/>
</dbReference>
<evidence type="ECO:0000313" key="3">
    <source>
        <dbReference type="EMBL" id="KPM38514.1"/>
    </source>
</evidence>
<keyword evidence="2" id="KW-0472">Membrane</keyword>
<name>A0A0P7AVG8_9HYPO</name>
<dbReference type="InterPro" id="IPR021840">
    <property type="entry name" value="DUF3433"/>
</dbReference>
<feature type="compositionally biased region" description="Low complexity" evidence="1">
    <location>
        <begin position="41"/>
        <end position="56"/>
    </location>
</feature>
<dbReference type="PANTHER" id="PTHR37544:SF3">
    <property type="entry name" value="SPRAY"/>
    <property type="match status" value="1"/>
</dbReference>
<keyword evidence="2" id="KW-1133">Transmembrane helix</keyword>
<dbReference type="STRING" id="78410.A0A0P7AVG8"/>
<evidence type="ECO:0000313" key="4">
    <source>
        <dbReference type="Proteomes" id="UP000050424"/>
    </source>
</evidence>
<feature type="transmembrane region" description="Helical" evidence="2">
    <location>
        <begin position="803"/>
        <end position="827"/>
    </location>
</feature>
<reference evidence="3 4" key="1">
    <citation type="submission" date="2015-09" db="EMBL/GenBank/DDBJ databases">
        <title>Draft genome of a European isolate of the apple canker pathogen Neonectria ditissima.</title>
        <authorList>
            <person name="Gomez-Cortecero A."/>
            <person name="Harrison R.J."/>
            <person name="Armitage A.D."/>
        </authorList>
    </citation>
    <scope>NUCLEOTIDE SEQUENCE [LARGE SCALE GENOMIC DNA]</scope>
    <source>
        <strain evidence="3 4">R09/05</strain>
    </source>
</reference>
<feature type="transmembrane region" description="Helical" evidence="2">
    <location>
        <begin position="865"/>
        <end position="888"/>
    </location>
</feature>
<evidence type="ECO:0000256" key="1">
    <source>
        <dbReference type="SAM" id="MobiDB-lite"/>
    </source>
</evidence>
<feature type="transmembrane region" description="Helical" evidence="2">
    <location>
        <begin position="154"/>
        <end position="178"/>
    </location>
</feature>
<feature type="region of interest" description="Disordered" evidence="1">
    <location>
        <begin position="41"/>
        <end position="130"/>
    </location>
</feature>
<gene>
    <name evidence="3" type="ORF">AK830_g8043</name>
</gene>
<organism evidence="3 4">
    <name type="scientific">Neonectria ditissima</name>
    <dbReference type="NCBI Taxonomy" id="78410"/>
    <lineage>
        <taxon>Eukaryota</taxon>
        <taxon>Fungi</taxon>
        <taxon>Dikarya</taxon>
        <taxon>Ascomycota</taxon>
        <taxon>Pezizomycotina</taxon>
        <taxon>Sordariomycetes</taxon>
        <taxon>Hypocreomycetidae</taxon>
        <taxon>Hypocreales</taxon>
        <taxon>Nectriaceae</taxon>
        <taxon>Neonectria</taxon>
    </lineage>
</organism>
<dbReference type="PANTHER" id="PTHR37544">
    <property type="entry name" value="SPRAY-RELATED"/>
    <property type="match status" value="1"/>
</dbReference>
<comment type="caution">
    <text evidence="3">The sequence shown here is derived from an EMBL/GenBank/DDBJ whole genome shotgun (WGS) entry which is preliminary data.</text>
</comment>
<accession>A0A0P7AVG8</accession>
<feature type="transmembrane region" description="Helical" evidence="2">
    <location>
        <begin position="646"/>
        <end position="664"/>
    </location>
</feature>
<feature type="transmembrane region" description="Helical" evidence="2">
    <location>
        <begin position="1293"/>
        <end position="1313"/>
    </location>
</feature>
<dbReference type="OrthoDB" id="5332281at2759"/>
<sequence>MSAYGYTHPAQFGAVRPTPAPPIGQYLQASQNEYEHELQLLSQHQPQHQPQRQHGGPTFGNPMFGNGGHRYDLVETQDIATEAPRPVSPLRPSDEYDRNAPVPEASSAQGSWGSWEPNDTNRLVGPPQDTSYPWPVPPPGWPDGAKKHMWTPIWLTKTVLVVFSVGFAAMMLATGLLYHFSVENNGISVQKEANHYGWKYGPTALLVVVGALWRQVDHHNKILMPWKELQRGPAPVHKTLLLDYISPILTTSLWAAIKNRHWAVVMSTAGHLLILGTTIFSTGLLILESTEVTKQSTDFSVKGKFEIVNPDDVSPLSIGPAAAQLYYGIHFQGLDYPTGTSEDTLLPVFQVPKKASDNLNYTLKTEGMKLDLDCEILDITNGTQTSMPWYSILGSFFVANVTTPDCNITGIMLAGGPDHGYYHQKNATQNYQGLFDIYPCNVDFDFANQYIESANSKEYDMVYNQTADQRAILAIADLRFDKYNASRISPATLYIHEIKVALCKPSYNLQNFQVHSSTVVNGSSQAVLSTAASPDQKLMDGLPAGFIALGVARSAGMFYLGTGGQDYVLSQQVPTFFQLMSMTNGNTSIGAFLDPKLLVETGKSVFKGIATQALRQLALQPADEQVAGQVTYTEDRLHVKALSTGFMLTFLAILTLLALGMIFVRPHSVVPREPGSIAATATMLAASPSLQETLMYMGALRRSQIRKRLQNFNFRSAIVSGPQPTLMVEPIPQNKEAATQPPDATEQAITWWRPMSGEPWFLALAIGLPLLLIVALEVVQHFSDKNAGFINIGPNDAIVFATYIPAAIVLGVASMYSALELMAAIFAPFDVLRRGKATAQRSIHMNLVGKLLPHAAFLSLKTRHFAVLIALLGNFVGGFLTIVVSGLYSVGDVPRVQNLIIQQNDVFSLDNVDLSLEDNQAAAIDSLIEYLDLEYPQWTYKGLAFNHFKAPEGKAKNTSTEAPLEVEVPATRAKLNCTSIPNDSRQITVIRDAQSGSSLESLPGASNFISPTAGYVLIGLNTTLDYSEWCETSPSNKSSAAFWMQYFWLPYDYSPAYVGKASILLWSSEGVMGDGALDTDPTSGTGLGANGMVTGGYGCPTFSVTLGTARATDSETHGNTTEWSFEYDLATLMCYQNLEEVTTNLTWSLPGFELADVKSPKTDESTAELLKTADGSERHEFAVNAWLRGLSDSVYNRTLAGPNNSSYTNNYVDNFIRGLVYSKTGRPLEDLIGDANMANLTESSNELYQAYMAQAISLNMRSNSTKGGSLPSYNGTLTTPGYRRLRQNRASKIALQAMLAAMVASAVGLTLLIRVREVLPHNPCSIAGTATLVAGSEMASSRIVPPCAEWRNDKELKQMGIFEHYVYALTWWVEYGGDRSSKQRYGIDVDRRVS</sequence>
<protein>
    <submittedName>
        <fullName evidence="3">Uncharacterized protein</fullName>
    </submittedName>
</protein>